<keyword evidence="1" id="KW-0812">Transmembrane</keyword>
<dbReference type="RefSeq" id="WP_345490672.1">
    <property type="nucleotide sequence ID" value="NZ_BAABHY010000001.1"/>
</dbReference>
<dbReference type="InterPro" id="IPR003848">
    <property type="entry name" value="DUF218"/>
</dbReference>
<organism evidence="3 4">
    <name type="scientific">Orbus sasakiae</name>
    <dbReference type="NCBI Taxonomy" id="1078475"/>
    <lineage>
        <taxon>Bacteria</taxon>
        <taxon>Pseudomonadati</taxon>
        <taxon>Pseudomonadota</taxon>
        <taxon>Gammaproteobacteria</taxon>
        <taxon>Orbales</taxon>
        <taxon>Orbaceae</taxon>
        <taxon>Orbus</taxon>
    </lineage>
</organism>
<evidence type="ECO:0000256" key="1">
    <source>
        <dbReference type="SAM" id="Phobius"/>
    </source>
</evidence>
<protein>
    <submittedName>
        <fullName evidence="3">YdcF family protein</fullName>
    </submittedName>
</protein>
<comment type="caution">
    <text evidence="3">The sequence shown here is derived from an EMBL/GenBank/DDBJ whole genome shotgun (WGS) entry which is preliminary data.</text>
</comment>
<feature type="transmembrane region" description="Helical" evidence="1">
    <location>
        <begin position="12"/>
        <end position="31"/>
    </location>
</feature>
<accession>A0ABP9N6U7</accession>
<reference evidence="4" key="1">
    <citation type="journal article" date="2019" name="Int. J. Syst. Evol. Microbiol.">
        <title>The Global Catalogue of Microorganisms (GCM) 10K type strain sequencing project: providing services to taxonomists for standard genome sequencing and annotation.</title>
        <authorList>
            <consortium name="The Broad Institute Genomics Platform"/>
            <consortium name="The Broad Institute Genome Sequencing Center for Infectious Disease"/>
            <person name="Wu L."/>
            <person name="Ma J."/>
        </authorList>
    </citation>
    <scope>NUCLEOTIDE SEQUENCE [LARGE SCALE GENOMIC DNA]</scope>
    <source>
        <strain evidence="4">JCM 18050</strain>
    </source>
</reference>
<proteinExistence type="predicted"/>
<dbReference type="EMBL" id="BAABHY010000001">
    <property type="protein sequence ID" value="GAA5110962.1"/>
    <property type="molecule type" value="Genomic_DNA"/>
</dbReference>
<dbReference type="Gene3D" id="3.40.50.620">
    <property type="entry name" value="HUPs"/>
    <property type="match status" value="1"/>
</dbReference>
<name>A0ABP9N6U7_9GAMM</name>
<dbReference type="InterPro" id="IPR051599">
    <property type="entry name" value="Cell_Envelope_Assoc"/>
</dbReference>
<dbReference type="PANTHER" id="PTHR30336">
    <property type="entry name" value="INNER MEMBRANE PROTEIN, PROBABLE PERMEASE"/>
    <property type="match status" value="1"/>
</dbReference>
<keyword evidence="1" id="KW-0472">Membrane</keyword>
<evidence type="ECO:0000313" key="3">
    <source>
        <dbReference type="EMBL" id="GAA5110962.1"/>
    </source>
</evidence>
<evidence type="ECO:0000259" key="2">
    <source>
        <dbReference type="Pfam" id="PF02698"/>
    </source>
</evidence>
<gene>
    <name evidence="3" type="ORF">GCM10023211_15910</name>
</gene>
<dbReference type="InterPro" id="IPR014729">
    <property type="entry name" value="Rossmann-like_a/b/a_fold"/>
</dbReference>
<dbReference type="CDD" id="cd06259">
    <property type="entry name" value="YdcF-like"/>
    <property type="match status" value="1"/>
</dbReference>
<evidence type="ECO:0000313" key="4">
    <source>
        <dbReference type="Proteomes" id="UP001500171"/>
    </source>
</evidence>
<dbReference type="Pfam" id="PF02698">
    <property type="entry name" value="DUF218"/>
    <property type="match status" value="1"/>
</dbReference>
<feature type="domain" description="DUF218" evidence="2">
    <location>
        <begin position="39"/>
        <end position="164"/>
    </location>
</feature>
<dbReference type="PANTHER" id="PTHR30336:SF4">
    <property type="entry name" value="ENVELOPE BIOGENESIS FACTOR ELYC"/>
    <property type="match status" value="1"/>
</dbReference>
<sequence>MKTIIYYLRRLVIAIILYFIFCNVIIYLYSLKEPQAGADTMVILGAQVIGDPARPNITLQERLDTALIYLQQNPDTVVIVCGGQGKDESATEASVMKNYLIEHGIKATQIYEEDQSTRTAQQFRYANNLYPLGKTVVVTNEFHMLRSIMLAKRSGFHDVSALSANTHFDNKDKYNGVWREPLALINSYLFDHQR</sequence>
<keyword evidence="1" id="KW-1133">Transmembrane helix</keyword>
<keyword evidence="4" id="KW-1185">Reference proteome</keyword>
<dbReference type="Proteomes" id="UP001500171">
    <property type="component" value="Unassembled WGS sequence"/>
</dbReference>